<accession>A0A4Q8AEB0</accession>
<dbReference type="Proteomes" id="UP000292685">
    <property type="component" value="Unassembled WGS sequence"/>
</dbReference>
<dbReference type="Pfam" id="PF13474">
    <property type="entry name" value="SnoaL_3"/>
    <property type="match status" value="1"/>
</dbReference>
<feature type="domain" description="SnoaL-like" evidence="1">
    <location>
        <begin position="19"/>
        <end position="138"/>
    </location>
</feature>
<dbReference type="InterPro" id="IPR032710">
    <property type="entry name" value="NTF2-like_dom_sf"/>
</dbReference>
<comment type="caution">
    <text evidence="2">The sequence shown here is derived from an EMBL/GenBank/DDBJ whole genome shotgun (WGS) entry which is preliminary data.</text>
</comment>
<keyword evidence="3" id="KW-1185">Reference proteome</keyword>
<proteinExistence type="predicted"/>
<organism evidence="2 3">
    <name type="scientific">Zhihengliuella halotolerans</name>
    <dbReference type="NCBI Taxonomy" id="370736"/>
    <lineage>
        <taxon>Bacteria</taxon>
        <taxon>Bacillati</taxon>
        <taxon>Actinomycetota</taxon>
        <taxon>Actinomycetes</taxon>
        <taxon>Micrococcales</taxon>
        <taxon>Micrococcaceae</taxon>
        <taxon>Zhihengliuella</taxon>
    </lineage>
</organism>
<evidence type="ECO:0000313" key="3">
    <source>
        <dbReference type="Proteomes" id="UP000292685"/>
    </source>
</evidence>
<dbReference type="InterPro" id="IPR037401">
    <property type="entry name" value="SnoaL-like"/>
</dbReference>
<dbReference type="EMBL" id="SHLA01000001">
    <property type="protein sequence ID" value="RZU62602.1"/>
    <property type="molecule type" value="Genomic_DNA"/>
</dbReference>
<dbReference type="RefSeq" id="WP_130451154.1">
    <property type="nucleotide sequence ID" value="NZ_SHLA01000001.1"/>
</dbReference>
<dbReference type="SUPFAM" id="SSF54427">
    <property type="entry name" value="NTF2-like"/>
    <property type="match status" value="1"/>
</dbReference>
<dbReference type="Gene3D" id="3.10.450.50">
    <property type="match status" value="1"/>
</dbReference>
<name>A0A4Q8AEB0_9MICC</name>
<protein>
    <submittedName>
        <fullName evidence="2">SnoaL-like protein</fullName>
    </submittedName>
</protein>
<gene>
    <name evidence="2" type="ORF">EV380_2200</name>
</gene>
<sequence>MTETGTPADTAREPSTDEVLAVAAEIVAAFAATDTARYFAHFAPEATFVFHPEDDRLDSRAAYEALWDSWLRSGWSVTSCNSANPHVQTFPGGAVFAHDVATAVSTPDGDDSYRERESIVFRVDGERLVAIHEHLSPAPDAA</sequence>
<evidence type="ECO:0000313" key="2">
    <source>
        <dbReference type="EMBL" id="RZU62602.1"/>
    </source>
</evidence>
<evidence type="ECO:0000259" key="1">
    <source>
        <dbReference type="Pfam" id="PF13474"/>
    </source>
</evidence>
<dbReference type="OrthoDB" id="8420006at2"/>
<dbReference type="AlphaFoldDB" id="A0A4Q8AEB0"/>
<reference evidence="2 3" key="1">
    <citation type="submission" date="2019-02" db="EMBL/GenBank/DDBJ databases">
        <title>Sequencing the genomes of 1000 actinobacteria strains.</title>
        <authorList>
            <person name="Klenk H.-P."/>
        </authorList>
    </citation>
    <scope>NUCLEOTIDE SEQUENCE [LARGE SCALE GENOMIC DNA]</scope>
    <source>
        <strain evidence="2 3">DSM 17364</strain>
    </source>
</reference>